<protein>
    <submittedName>
        <fullName evidence="1">Uncharacterized protein</fullName>
    </submittedName>
</protein>
<gene>
    <name evidence="1" type="ORF">S12H4_13428</name>
</gene>
<name>X1SIJ1_9ZZZZ</name>
<comment type="caution">
    <text evidence="1">The sequence shown here is derived from an EMBL/GenBank/DDBJ whole genome shotgun (WGS) entry which is preliminary data.</text>
</comment>
<dbReference type="EMBL" id="BARW01006396">
    <property type="protein sequence ID" value="GAI75230.1"/>
    <property type="molecule type" value="Genomic_DNA"/>
</dbReference>
<evidence type="ECO:0000313" key="1">
    <source>
        <dbReference type="EMBL" id="GAI75230.1"/>
    </source>
</evidence>
<proteinExistence type="predicted"/>
<dbReference type="AlphaFoldDB" id="X1SIJ1"/>
<reference evidence="1" key="1">
    <citation type="journal article" date="2014" name="Front. Microbiol.">
        <title>High frequency of phylogenetically diverse reductive dehalogenase-homologous genes in deep subseafloor sedimentary metagenomes.</title>
        <authorList>
            <person name="Kawai M."/>
            <person name="Futagami T."/>
            <person name="Toyoda A."/>
            <person name="Takaki Y."/>
            <person name="Nishi S."/>
            <person name="Hori S."/>
            <person name="Arai W."/>
            <person name="Tsubouchi T."/>
            <person name="Morono Y."/>
            <person name="Uchiyama I."/>
            <person name="Ito T."/>
            <person name="Fujiyama A."/>
            <person name="Inagaki F."/>
            <person name="Takami H."/>
        </authorList>
    </citation>
    <scope>NUCLEOTIDE SEQUENCE</scope>
    <source>
        <strain evidence="1">Expedition CK06-06</strain>
    </source>
</reference>
<organism evidence="1">
    <name type="scientific">marine sediment metagenome</name>
    <dbReference type="NCBI Taxonomy" id="412755"/>
    <lineage>
        <taxon>unclassified sequences</taxon>
        <taxon>metagenomes</taxon>
        <taxon>ecological metagenomes</taxon>
    </lineage>
</organism>
<accession>X1SIJ1</accession>
<sequence>MKHLISATLSIEAAQVWEQWPKGSRSRMLNELLANGGELVLRQKANSAMIGSLRGNIATHRRRILDFMASHPPIDGAYVTMFADIIWEMNEDLDGSIHHDPVQED</sequence>